<dbReference type="Pfam" id="PF01844">
    <property type="entry name" value="HNH"/>
    <property type="match status" value="1"/>
</dbReference>
<dbReference type="SMART" id="SM00507">
    <property type="entry name" value="HNHc"/>
    <property type="match status" value="1"/>
</dbReference>
<dbReference type="InterPro" id="IPR003615">
    <property type="entry name" value="HNH_nuc"/>
</dbReference>
<dbReference type="GO" id="GO:0008270">
    <property type="term" value="F:zinc ion binding"/>
    <property type="evidence" value="ECO:0007669"/>
    <property type="project" value="InterPro"/>
</dbReference>
<feature type="domain" description="HNH nuclease" evidence="1">
    <location>
        <begin position="149"/>
        <end position="208"/>
    </location>
</feature>
<dbReference type="CDD" id="cd00085">
    <property type="entry name" value="HNHc"/>
    <property type="match status" value="1"/>
</dbReference>
<gene>
    <name evidence="2" type="ORF">LCGC14_0141590</name>
</gene>
<sequence length="226" mass="26298">MEIQILKIHYPNGGIKDCTERLSRTANAIKIKAMQLGVSTYGIQGCKKRLVIEELDNNKVIATCPTHGDVYHYSKNQRFRCIKCEADNFSKWSKKSSSKTKMRASRRIRMRKPIKMYENRLRSSLHHCFVGHVSFTKHLPYSSQELHNHLESIKLKQNNKCPMCSDDYNNTGFDIDHIIPTSSATNDWDMLELFSLKNLSLLCPRCNRFVKRDKMPLDLKEVNKCQ</sequence>
<dbReference type="EMBL" id="LAZR01000049">
    <property type="protein sequence ID" value="KKN98914.1"/>
    <property type="molecule type" value="Genomic_DNA"/>
</dbReference>
<accession>A0A0F9V4K3</accession>
<proteinExistence type="predicted"/>
<organism evidence="2">
    <name type="scientific">marine sediment metagenome</name>
    <dbReference type="NCBI Taxonomy" id="412755"/>
    <lineage>
        <taxon>unclassified sequences</taxon>
        <taxon>metagenomes</taxon>
        <taxon>ecological metagenomes</taxon>
    </lineage>
</organism>
<comment type="caution">
    <text evidence="2">The sequence shown here is derived from an EMBL/GenBank/DDBJ whole genome shotgun (WGS) entry which is preliminary data.</text>
</comment>
<evidence type="ECO:0000313" key="2">
    <source>
        <dbReference type="EMBL" id="KKN98914.1"/>
    </source>
</evidence>
<protein>
    <recommendedName>
        <fullName evidence="1">HNH nuclease domain-containing protein</fullName>
    </recommendedName>
</protein>
<reference evidence="2" key="1">
    <citation type="journal article" date="2015" name="Nature">
        <title>Complex archaea that bridge the gap between prokaryotes and eukaryotes.</title>
        <authorList>
            <person name="Spang A."/>
            <person name="Saw J.H."/>
            <person name="Jorgensen S.L."/>
            <person name="Zaremba-Niedzwiedzka K."/>
            <person name="Martijn J."/>
            <person name="Lind A.E."/>
            <person name="van Eijk R."/>
            <person name="Schleper C."/>
            <person name="Guy L."/>
            <person name="Ettema T.J."/>
        </authorList>
    </citation>
    <scope>NUCLEOTIDE SEQUENCE</scope>
</reference>
<dbReference type="AlphaFoldDB" id="A0A0F9V4K3"/>
<evidence type="ECO:0000259" key="1">
    <source>
        <dbReference type="SMART" id="SM00507"/>
    </source>
</evidence>
<dbReference type="GO" id="GO:0003676">
    <property type="term" value="F:nucleic acid binding"/>
    <property type="evidence" value="ECO:0007669"/>
    <property type="project" value="InterPro"/>
</dbReference>
<dbReference type="InterPro" id="IPR002711">
    <property type="entry name" value="HNH"/>
</dbReference>
<dbReference type="GO" id="GO:0004519">
    <property type="term" value="F:endonuclease activity"/>
    <property type="evidence" value="ECO:0007669"/>
    <property type="project" value="InterPro"/>
</dbReference>
<dbReference type="Gene3D" id="1.10.30.50">
    <property type="match status" value="1"/>
</dbReference>
<name>A0A0F9V4K3_9ZZZZ</name>